<feature type="transmembrane region" description="Helical" evidence="6">
    <location>
        <begin position="278"/>
        <end position="300"/>
    </location>
</feature>
<keyword evidence="3 6" id="KW-0812">Transmembrane</keyword>
<dbReference type="EMBL" id="GL996505">
    <property type="protein sequence ID" value="EGW30328.1"/>
    <property type="molecule type" value="Genomic_DNA"/>
</dbReference>
<dbReference type="InParanoid" id="G3ATV2"/>
<evidence type="ECO:0000256" key="6">
    <source>
        <dbReference type="SAM" id="Phobius"/>
    </source>
</evidence>
<dbReference type="OrthoDB" id="3900342at2759"/>
<dbReference type="OMA" id="CAGLIAW"/>
<keyword evidence="9" id="KW-1185">Reference proteome</keyword>
<dbReference type="InterPro" id="IPR004841">
    <property type="entry name" value="AA-permease/SLC12A_dom"/>
</dbReference>
<feature type="transmembrane region" description="Helical" evidence="6">
    <location>
        <begin position="130"/>
        <end position="155"/>
    </location>
</feature>
<gene>
    <name evidence="8" type="ORF">SPAPADRAFT_63185</name>
</gene>
<evidence type="ECO:0000256" key="3">
    <source>
        <dbReference type="ARBA" id="ARBA00022692"/>
    </source>
</evidence>
<evidence type="ECO:0000256" key="5">
    <source>
        <dbReference type="ARBA" id="ARBA00023136"/>
    </source>
</evidence>
<keyword evidence="5 6" id="KW-0472">Membrane</keyword>
<dbReference type="PANTHER" id="PTHR43341">
    <property type="entry name" value="AMINO ACID PERMEASE"/>
    <property type="match status" value="1"/>
</dbReference>
<name>G3ATV2_SPAPN</name>
<protein>
    <submittedName>
        <fullName evidence="8">Arginine, lysine, histidine permease Can1p</fullName>
    </submittedName>
</protein>
<dbReference type="Proteomes" id="UP000000709">
    <property type="component" value="Unassembled WGS sequence"/>
</dbReference>
<dbReference type="HOGENOM" id="CLU_007946_8_0_1"/>
<feature type="transmembrane region" description="Helical" evidence="6">
    <location>
        <begin position="175"/>
        <end position="194"/>
    </location>
</feature>
<dbReference type="GO" id="GO:0015171">
    <property type="term" value="F:amino acid transmembrane transporter activity"/>
    <property type="evidence" value="ECO:0007669"/>
    <property type="project" value="TreeGrafter"/>
</dbReference>
<dbReference type="Gene3D" id="1.20.1740.10">
    <property type="entry name" value="Amino acid/polyamine transporter I"/>
    <property type="match status" value="1"/>
</dbReference>
<feature type="domain" description="Amino acid permease/ SLC12A" evidence="7">
    <location>
        <begin position="3"/>
        <end position="298"/>
    </location>
</feature>
<feature type="transmembrane region" description="Helical" evidence="6">
    <location>
        <begin position="252"/>
        <end position="272"/>
    </location>
</feature>
<dbReference type="GeneID" id="18874631"/>
<dbReference type="Pfam" id="PF00324">
    <property type="entry name" value="AA_permease"/>
    <property type="match status" value="1"/>
</dbReference>
<dbReference type="RefSeq" id="XP_007377299.1">
    <property type="nucleotide sequence ID" value="XM_007377237.1"/>
</dbReference>
<dbReference type="FunCoup" id="G3ATV2">
    <property type="interactions" value="187"/>
</dbReference>
<proteinExistence type="inferred from homology"/>
<dbReference type="GO" id="GO:0016020">
    <property type="term" value="C:membrane"/>
    <property type="evidence" value="ECO:0007669"/>
    <property type="project" value="UniProtKB-SubCell"/>
</dbReference>
<dbReference type="KEGG" id="spaa:SPAPADRAFT_63185"/>
<dbReference type="PANTHER" id="PTHR43341:SF4">
    <property type="entry name" value="ARGININE PERMEASE CAN1-RELATED"/>
    <property type="match status" value="1"/>
</dbReference>
<evidence type="ECO:0000256" key="4">
    <source>
        <dbReference type="ARBA" id="ARBA00022989"/>
    </source>
</evidence>
<dbReference type="eggNOG" id="KOG1286">
    <property type="taxonomic scope" value="Eukaryota"/>
</dbReference>
<evidence type="ECO:0000256" key="1">
    <source>
        <dbReference type="ARBA" id="ARBA00004141"/>
    </source>
</evidence>
<sequence>MVCGAGKTGPVGFRYWRNPGPWGPGILVKGNKNTAQFLGWLSSLINAAFTFQGTELVGVSAGETANPRKSVPSAIRKVLFRILIFYVLCILFLGLLVPYNDDKLEGGGYTKTSPFIIAMNNSGTKILPDIFNAVILTTIISAANSNIYCGSRILYGLAQSGVAPKFFTITNKGGVPYYAVVFTSAFGALGYLAVSDEGNKAFDWLLNISACAGLIAWGWISFTHIRFMNILRSRNISRDSLPFKAKFMPWSAYYATVTIFIITFVQGFSVFWDFNAAGFFTGYVSLILFVALWIFFHVLFNGVGKSSWKWRNVFIPLDECDIDSGVREIEELEYEEEEPKNLWQKFWAAVA</sequence>
<dbReference type="STRING" id="619300.G3ATV2"/>
<evidence type="ECO:0000313" key="8">
    <source>
        <dbReference type="EMBL" id="EGW30328.1"/>
    </source>
</evidence>
<dbReference type="AlphaFoldDB" id="G3ATV2"/>
<dbReference type="PIRSF" id="PIRSF006060">
    <property type="entry name" value="AA_transporter"/>
    <property type="match status" value="1"/>
</dbReference>
<evidence type="ECO:0000313" key="9">
    <source>
        <dbReference type="Proteomes" id="UP000000709"/>
    </source>
</evidence>
<keyword evidence="4 6" id="KW-1133">Transmembrane helix</keyword>
<evidence type="ECO:0000256" key="2">
    <source>
        <dbReference type="ARBA" id="ARBA00006983"/>
    </source>
</evidence>
<feature type="transmembrane region" description="Helical" evidence="6">
    <location>
        <begin position="78"/>
        <end position="99"/>
    </location>
</feature>
<evidence type="ECO:0000259" key="7">
    <source>
        <dbReference type="Pfam" id="PF00324"/>
    </source>
</evidence>
<accession>G3ATV2</accession>
<comment type="similarity">
    <text evidence="2">Belongs to the amino acid-polyamine-organocation (APC) superfamily. YAT (TC 2.A.3.10) family.</text>
</comment>
<feature type="transmembrane region" description="Helical" evidence="6">
    <location>
        <begin position="206"/>
        <end position="231"/>
    </location>
</feature>
<reference evidence="8 9" key="1">
    <citation type="journal article" date="2011" name="Proc. Natl. Acad. Sci. U.S.A.">
        <title>Comparative genomics of xylose-fermenting fungi for enhanced biofuel production.</title>
        <authorList>
            <person name="Wohlbach D.J."/>
            <person name="Kuo A."/>
            <person name="Sato T.K."/>
            <person name="Potts K.M."/>
            <person name="Salamov A.A."/>
            <person name="LaButti K.M."/>
            <person name="Sun H."/>
            <person name="Clum A."/>
            <person name="Pangilinan J.L."/>
            <person name="Lindquist E.A."/>
            <person name="Lucas S."/>
            <person name="Lapidus A."/>
            <person name="Jin M."/>
            <person name="Gunawan C."/>
            <person name="Balan V."/>
            <person name="Dale B.E."/>
            <person name="Jeffries T.W."/>
            <person name="Zinkel R."/>
            <person name="Barry K.W."/>
            <person name="Grigoriev I.V."/>
            <person name="Gasch A.P."/>
        </authorList>
    </citation>
    <scope>NUCLEOTIDE SEQUENCE [LARGE SCALE GENOMIC DNA]</scope>
    <source>
        <strain evidence="9">NRRL Y-27907 / 11-Y1</strain>
    </source>
</reference>
<organism evidence="9">
    <name type="scientific">Spathaspora passalidarum (strain NRRL Y-27907 / 11-Y1)</name>
    <dbReference type="NCBI Taxonomy" id="619300"/>
    <lineage>
        <taxon>Eukaryota</taxon>
        <taxon>Fungi</taxon>
        <taxon>Dikarya</taxon>
        <taxon>Ascomycota</taxon>
        <taxon>Saccharomycotina</taxon>
        <taxon>Pichiomycetes</taxon>
        <taxon>Debaryomycetaceae</taxon>
        <taxon>Spathaspora</taxon>
    </lineage>
</organism>
<comment type="subcellular location">
    <subcellularLocation>
        <location evidence="1">Membrane</location>
        <topology evidence="1">Multi-pass membrane protein</topology>
    </subcellularLocation>
</comment>
<dbReference type="InterPro" id="IPR050524">
    <property type="entry name" value="APC_YAT"/>
</dbReference>